<gene>
    <name evidence="2" type="ORF">DSCW_64710</name>
</gene>
<evidence type="ECO:0000313" key="2">
    <source>
        <dbReference type="EMBL" id="BBO79054.1"/>
    </source>
</evidence>
<dbReference type="KEGG" id="dwd:DSCW_64710"/>
<dbReference type="InterPro" id="IPR024264">
    <property type="entry name" value="DUF3786"/>
</dbReference>
<evidence type="ECO:0000259" key="1">
    <source>
        <dbReference type="Pfam" id="PF12654"/>
    </source>
</evidence>
<proteinExistence type="predicted"/>
<keyword evidence="3" id="KW-1185">Reference proteome</keyword>
<name>A0A5K7ZLB1_9BACT</name>
<dbReference type="Proteomes" id="UP000427769">
    <property type="component" value="Chromosome"/>
</dbReference>
<evidence type="ECO:0000313" key="3">
    <source>
        <dbReference type="Proteomes" id="UP000427769"/>
    </source>
</evidence>
<reference evidence="2 3" key="1">
    <citation type="submission" date="2019-11" db="EMBL/GenBank/DDBJ databases">
        <title>Comparative genomics of hydrocarbon-degrading Desulfosarcina strains.</title>
        <authorList>
            <person name="Watanabe M."/>
            <person name="Kojima H."/>
            <person name="Fukui M."/>
        </authorList>
    </citation>
    <scope>NUCLEOTIDE SEQUENCE [LARGE SCALE GENOMIC DNA]</scope>
    <source>
        <strain evidence="2 3">PP31</strain>
    </source>
</reference>
<protein>
    <recommendedName>
        <fullName evidence="1">DUF3786 domain-containing protein</fullName>
    </recommendedName>
</protein>
<feature type="domain" description="DUF3786" evidence="1">
    <location>
        <begin position="31"/>
        <end position="199"/>
    </location>
</feature>
<dbReference type="AlphaFoldDB" id="A0A5K7ZLB1"/>
<dbReference type="OrthoDB" id="5418701at2"/>
<dbReference type="EMBL" id="AP021875">
    <property type="protein sequence ID" value="BBO79054.1"/>
    <property type="molecule type" value="Genomic_DNA"/>
</dbReference>
<sequence length="212" mass="24301">MGDTNPVFKENSENYLRQLDYTQLSRWESILDITVDEKRKTVQIPFFQTNYRVSPFGVVDGQGQRPDYGICVILIKYLLMCPLKVPNGKEWINYRDFADSGQSQNAGLANYAAVKIQKRYAGNLYRLKAAVSTLGGCSPDSDYPYDLSAVITALPRIPILFLYNDADAHFPAQAFILYERRADRFLDSECRVMLDWYLLEHLKAAERSFEAV</sequence>
<dbReference type="Pfam" id="PF12654">
    <property type="entry name" value="DUF3786"/>
    <property type="match status" value="1"/>
</dbReference>
<dbReference type="RefSeq" id="WP_155307621.1">
    <property type="nucleotide sequence ID" value="NZ_AP021875.1"/>
</dbReference>
<accession>A0A5K7ZLB1</accession>
<organism evidence="2 3">
    <name type="scientific">Desulfosarcina widdelii</name>
    <dbReference type="NCBI Taxonomy" id="947919"/>
    <lineage>
        <taxon>Bacteria</taxon>
        <taxon>Pseudomonadati</taxon>
        <taxon>Thermodesulfobacteriota</taxon>
        <taxon>Desulfobacteria</taxon>
        <taxon>Desulfobacterales</taxon>
        <taxon>Desulfosarcinaceae</taxon>
        <taxon>Desulfosarcina</taxon>
    </lineage>
</organism>